<keyword evidence="3" id="KW-1185">Reference proteome</keyword>
<dbReference type="PANTHER" id="PTHR45952">
    <property type="entry name" value="ALUMINUM INDUCED PROTEIN WITH YGL AND LRDR MOTIFS"/>
    <property type="match status" value="1"/>
</dbReference>
<evidence type="ECO:0000313" key="3">
    <source>
        <dbReference type="Proteomes" id="UP001567538"/>
    </source>
</evidence>
<evidence type="ECO:0000259" key="1">
    <source>
        <dbReference type="SMART" id="SM01172"/>
    </source>
</evidence>
<reference evidence="2 3" key="1">
    <citation type="submission" date="2024-06" db="EMBL/GenBank/DDBJ databases">
        <title>A chromosome level genome sequence of Diviner's sage (Salvia divinorum).</title>
        <authorList>
            <person name="Ford S.A."/>
            <person name="Ro D.-K."/>
            <person name="Ness R.W."/>
            <person name="Phillips M.A."/>
        </authorList>
    </citation>
    <scope>NUCLEOTIDE SEQUENCE [LARGE SCALE GENOMIC DNA]</scope>
    <source>
        <strain evidence="2">SAF-2024a</strain>
        <tissue evidence="2">Leaf</tissue>
    </source>
</reference>
<dbReference type="InterPro" id="IPR024286">
    <property type="entry name" value="DUF3700"/>
</dbReference>
<sequence>MLGVFKNGVVSPPQELYSPASSSAMASKSPQETLKDFLASNPNIGFSLEFVDKGFLAYASPQRQHISQQRLFCSLNDVYCIFLGSLNNLCALNKQYGLSKVSNEAMFVIEAYCTLRDRGPMPAHRVLKELEGGFGFLIYDHKAGVVFAANGGDESVNLYWGIAADGSVMISDNVKHVKASCGKSFAPFPAGCMYHSERGLMSFEHPMKKMKAMPRVDSEGALCGAYFAVDAFSKVNTSMPRVDSAANWG</sequence>
<organism evidence="2 3">
    <name type="scientific">Salvia divinorum</name>
    <name type="common">Maria pastora</name>
    <name type="synonym">Diviner's sage</name>
    <dbReference type="NCBI Taxonomy" id="28513"/>
    <lineage>
        <taxon>Eukaryota</taxon>
        <taxon>Viridiplantae</taxon>
        <taxon>Streptophyta</taxon>
        <taxon>Embryophyta</taxon>
        <taxon>Tracheophyta</taxon>
        <taxon>Spermatophyta</taxon>
        <taxon>Magnoliopsida</taxon>
        <taxon>eudicotyledons</taxon>
        <taxon>Gunneridae</taxon>
        <taxon>Pentapetalae</taxon>
        <taxon>asterids</taxon>
        <taxon>lamiids</taxon>
        <taxon>Lamiales</taxon>
        <taxon>Lamiaceae</taxon>
        <taxon>Nepetoideae</taxon>
        <taxon>Mentheae</taxon>
        <taxon>Salviinae</taxon>
        <taxon>Salvia</taxon>
        <taxon>Salvia subgen. Calosphace</taxon>
    </lineage>
</organism>
<dbReference type="InterPro" id="IPR044828">
    <property type="entry name" value="TSJT1-like"/>
</dbReference>
<gene>
    <name evidence="2" type="ORF">AAHA92_02840</name>
</gene>
<dbReference type="Pfam" id="PF12481">
    <property type="entry name" value="DUF3700"/>
    <property type="match status" value="1"/>
</dbReference>
<dbReference type="AlphaFoldDB" id="A0ABD1IF58"/>
<dbReference type="SMART" id="SM01172">
    <property type="entry name" value="DUF3700"/>
    <property type="match status" value="1"/>
</dbReference>
<feature type="domain" description="DUF3700" evidence="1">
    <location>
        <begin position="2"/>
        <end position="229"/>
    </location>
</feature>
<comment type="caution">
    <text evidence="2">The sequence shown here is derived from an EMBL/GenBank/DDBJ whole genome shotgun (WGS) entry which is preliminary data.</text>
</comment>
<protein>
    <submittedName>
        <fullName evidence="2">Stem-specific protein TSJT1-like</fullName>
    </submittedName>
</protein>
<proteinExistence type="predicted"/>
<dbReference type="EMBL" id="JBEAFC010000002">
    <property type="protein sequence ID" value="KAL1567351.1"/>
    <property type="molecule type" value="Genomic_DNA"/>
</dbReference>
<accession>A0ABD1IF58</accession>
<dbReference type="Gene3D" id="3.60.20.10">
    <property type="entry name" value="Glutamine Phosphoribosylpyrophosphate, subunit 1, domain 1"/>
    <property type="match status" value="1"/>
</dbReference>
<name>A0ABD1IF58_SALDI</name>
<evidence type="ECO:0000313" key="2">
    <source>
        <dbReference type="EMBL" id="KAL1567351.1"/>
    </source>
</evidence>
<dbReference type="Proteomes" id="UP001567538">
    <property type="component" value="Unassembled WGS sequence"/>
</dbReference>
<dbReference type="InterPro" id="IPR029055">
    <property type="entry name" value="Ntn_hydrolases_N"/>
</dbReference>
<dbReference type="SUPFAM" id="SSF56235">
    <property type="entry name" value="N-terminal nucleophile aminohydrolases (Ntn hydrolases)"/>
    <property type="match status" value="1"/>
</dbReference>
<dbReference type="PANTHER" id="PTHR45952:SF6">
    <property type="entry name" value="STEM-SPECIFIC PROTEIN TSJT1-LIKE"/>
    <property type="match status" value="1"/>
</dbReference>